<dbReference type="PROSITE" id="PS50865">
    <property type="entry name" value="ZF_MYND_2"/>
    <property type="match status" value="1"/>
</dbReference>
<evidence type="ECO:0000256" key="1">
    <source>
        <dbReference type="ARBA" id="ARBA00022723"/>
    </source>
</evidence>
<evidence type="ECO:0000256" key="2">
    <source>
        <dbReference type="ARBA" id="ARBA00022771"/>
    </source>
</evidence>
<gene>
    <name evidence="6" type="ORF">LCER1_G008238</name>
</gene>
<dbReference type="InterPro" id="IPR002893">
    <property type="entry name" value="Znf_MYND"/>
</dbReference>
<organism evidence="6 7">
    <name type="scientific">Lachnellula cervina</name>
    <dbReference type="NCBI Taxonomy" id="1316786"/>
    <lineage>
        <taxon>Eukaryota</taxon>
        <taxon>Fungi</taxon>
        <taxon>Dikarya</taxon>
        <taxon>Ascomycota</taxon>
        <taxon>Pezizomycotina</taxon>
        <taxon>Leotiomycetes</taxon>
        <taxon>Helotiales</taxon>
        <taxon>Lachnaceae</taxon>
        <taxon>Lachnellula</taxon>
    </lineage>
</organism>
<dbReference type="AlphaFoldDB" id="A0A7D8YJ56"/>
<dbReference type="Gene3D" id="6.10.140.2220">
    <property type="match status" value="1"/>
</dbReference>
<keyword evidence="3" id="KW-0862">Zinc</keyword>
<evidence type="ECO:0000256" key="4">
    <source>
        <dbReference type="PROSITE-ProRule" id="PRU00134"/>
    </source>
</evidence>
<dbReference type="PROSITE" id="PS01360">
    <property type="entry name" value="ZF_MYND_1"/>
    <property type="match status" value="1"/>
</dbReference>
<dbReference type="EMBL" id="QGMG01001393">
    <property type="protein sequence ID" value="TVY48573.1"/>
    <property type="molecule type" value="Genomic_DNA"/>
</dbReference>
<dbReference type="Proteomes" id="UP000481288">
    <property type="component" value="Unassembled WGS sequence"/>
</dbReference>
<reference evidence="6 7" key="1">
    <citation type="submission" date="2018-05" db="EMBL/GenBank/DDBJ databases">
        <title>Whole genome sequencing for identification of molecular markers to develop diagnostic detection tools for the regulated plant pathogen Lachnellula willkommii.</title>
        <authorList>
            <person name="Giroux E."/>
            <person name="Bilodeau G."/>
        </authorList>
    </citation>
    <scope>NUCLEOTIDE SEQUENCE [LARGE SCALE GENOMIC DNA]</scope>
    <source>
        <strain evidence="6 7">CBS 625.97</strain>
    </source>
</reference>
<keyword evidence="2 4" id="KW-0863">Zinc-finger</keyword>
<proteinExistence type="predicted"/>
<sequence length="207" mass="22408">MSATPGTCQTCQKPDNKLKCGNCNVTYYCDAACQRRDWSLHKTRCEFLQTHPQGPTAEPQSQAEAEAIAIPCILITASPTSYAKTTLPPTHPVFATRALPITAKFGYPLVMARLKENLPQGHATDNPHATWLNIDPVTGFAPPSWQGGLGDVVVARANGTPLDVGTLSAITDYVSSILDWFGEGKGAPKRMYSRASLDAYMREHFAG</sequence>
<evidence type="ECO:0000313" key="7">
    <source>
        <dbReference type="Proteomes" id="UP000481288"/>
    </source>
</evidence>
<protein>
    <recommendedName>
        <fullName evidence="5">MYND-type domain-containing protein</fullName>
    </recommendedName>
</protein>
<feature type="domain" description="MYND-type" evidence="5">
    <location>
        <begin position="8"/>
        <end position="45"/>
    </location>
</feature>
<evidence type="ECO:0000256" key="3">
    <source>
        <dbReference type="ARBA" id="ARBA00022833"/>
    </source>
</evidence>
<accession>A0A7D8YJ56</accession>
<name>A0A7D8YJ56_9HELO</name>
<keyword evidence="7" id="KW-1185">Reference proteome</keyword>
<comment type="caution">
    <text evidence="6">The sequence shown here is derived from an EMBL/GenBank/DDBJ whole genome shotgun (WGS) entry which is preliminary data.</text>
</comment>
<dbReference type="GO" id="GO:0008270">
    <property type="term" value="F:zinc ion binding"/>
    <property type="evidence" value="ECO:0007669"/>
    <property type="project" value="UniProtKB-KW"/>
</dbReference>
<dbReference type="Pfam" id="PF01753">
    <property type="entry name" value="zf-MYND"/>
    <property type="match status" value="1"/>
</dbReference>
<evidence type="ECO:0000313" key="6">
    <source>
        <dbReference type="EMBL" id="TVY48573.1"/>
    </source>
</evidence>
<keyword evidence="1" id="KW-0479">Metal-binding</keyword>
<evidence type="ECO:0000259" key="5">
    <source>
        <dbReference type="PROSITE" id="PS50865"/>
    </source>
</evidence>
<dbReference type="OrthoDB" id="437457at2759"/>
<dbReference type="SUPFAM" id="SSF144232">
    <property type="entry name" value="HIT/MYND zinc finger-like"/>
    <property type="match status" value="1"/>
</dbReference>